<organism evidence="1 2">
    <name type="scientific">Candidatus Thiomargarita nelsonii</name>
    <dbReference type="NCBI Taxonomy" id="1003181"/>
    <lineage>
        <taxon>Bacteria</taxon>
        <taxon>Pseudomonadati</taxon>
        <taxon>Pseudomonadota</taxon>
        <taxon>Gammaproteobacteria</taxon>
        <taxon>Thiotrichales</taxon>
        <taxon>Thiotrichaceae</taxon>
        <taxon>Thiomargarita</taxon>
    </lineage>
</organism>
<dbReference type="InterPro" id="IPR027463">
    <property type="entry name" value="AcrB_DN_DC_subdom"/>
</dbReference>
<comment type="caution">
    <text evidence="1">The sequence shown here is derived from an EMBL/GenBank/DDBJ whole genome shotgun (WGS) entry which is preliminary data.</text>
</comment>
<dbReference type="EMBL" id="JSZA02000053">
    <property type="protein sequence ID" value="KHD08790.1"/>
    <property type="molecule type" value="Genomic_DNA"/>
</dbReference>
<dbReference type="SUPFAM" id="SSF82714">
    <property type="entry name" value="Multidrug efflux transporter AcrB TolC docking domain, DN and DC subdomains"/>
    <property type="match status" value="1"/>
</dbReference>
<sequence>MQNFNLSLDTVRQAVVGANLSLLLGNQIHQGETHHLRMDNLFIHVNDIKNLILRSDGDRIIRLQDIADVIDAPPTERTQMVNASMINPLKSDLLGDQYPAGRCKLR</sequence>
<accession>A0A0A6PDF6</accession>
<evidence type="ECO:0000313" key="2">
    <source>
        <dbReference type="Proteomes" id="UP000030428"/>
    </source>
</evidence>
<proteinExistence type="predicted"/>
<protein>
    <submittedName>
        <fullName evidence="1">Uncharacterized protein</fullName>
    </submittedName>
</protein>
<dbReference type="AlphaFoldDB" id="A0A0A6PDF6"/>
<dbReference type="Proteomes" id="UP000030428">
    <property type="component" value="Unassembled WGS sequence"/>
</dbReference>
<gene>
    <name evidence="1" type="ORF">PN36_15030</name>
</gene>
<evidence type="ECO:0000313" key="1">
    <source>
        <dbReference type="EMBL" id="KHD08790.1"/>
    </source>
</evidence>
<reference evidence="1 2" key="1">
    <citation type="journal article" date="2016" name="Front. Microbiol.">
        <title>Single-Cell (Meta-)Genomics of a Dimorphic Candidatus Thiomargarita nelsonii Reveals Genomic Plasticity.</title>
        <authorList>
            <person name="Flood B.E."/>
            <person name="Fliss P."/>
            <person name="Jones D.S."/>
            <person name="Dick G.J."/>
            <person name="Jain S."/>
            <person name="Kaster A.K."/>
            <person name="Winkel M."/>
            <person name="Mussmann M."/>
            <person name="Bailey J."/>
        </authorList>
    </citation>
    <scope>NUCLEOTIDE SEQUENCE [LARGE SCALE GENOMIC DNA]</scope>
    <source>
        <strain evidence="1">Hydrate Ridge</strain>
    </source>
</reference>
<name>A0A0A6PDF6_9GAMM</name>
<dbReference type="Gene3D" id="3.30.2090.10">
    <property type="entry name" value="Multidrug efflux transporter AcrB TolC docking domain, DN and DC subdomains"/>
    <property type="match status" value="1"/>
</dbReference>
<keyword evidence="2" id="KW-1185">Reference proteome</keyword>